<dbReference type="EMBL" id="QURB01000002">
    <property type="protein sequence ID" value="RFC54976.1"/>
    <property type="molecule type" value="Genomic_DNA"/>
</dbReference>
<dbReference type="AlphaFoldDB" id="A0A3E1EZJ8"/>
<organism evidence="2 3">
    <name type="scientific">Brumimicrobium aurantiacum</name>
    <dbReference type="NCBI Taxonomy" id="1737063"/>
    <lineage>
        <taxon>Bacteria</taxon>
        <taxon>Pseudomonadati</taxon>
        <taxon>Bacteroidota</taxon>
        <taxon>Flavobacteriia</taxon>
        <taxon>Flavobacteriales</taxon>
        <taxon>Crocinitomicaceae</taxon>
        <taxon>Brumimicrobium</taxon>
    </lineage>
</organism>
<dbReference type="InterPro" id="IPR035093">
    <property type="entry name" value="RelE/ParE_toxin_dom_sf"/>
</dbReference>
<dbReference type="Proteomes" id="UP000257127">
    <property type="component" value="Unassembled WGS sequence"/>
</dbReference>
<protein>
    <submittedName>
        <fullName evidence="2">Type II toxin-antitoxin system RelE/ParE family toxin</fullName>
    </submittedName>
</protein>
<reference evidence="2 3" key="1">
    <citation type="submission" date="2018-08" db="EMBL/GenBank/DDBJ databases">
        <title>The draft genome squence of Brumimicrobium sp. N62.</title>
        <authorList>
            <person name="Du Z.-J."/>
            <person name="Luo H.-R."/>
        </authorList>
    </citation>
    <scope>NUCLEOTIDE SEQUENCE [LARGE SCALE GENOMIC DNA]</scope>
    <source>
        <strain evidence="2 3">N62</strain>
    </source>
</reference>
<comment type="caution">
    <text evidence="2">The sequence shown here is derived from an EMBL/GenBank/DDBJ whole genome shotgun (WGS) entry which is preliminary data.</text>
</comment>
<dbReference type="Pfam" id="PF05016">
    <property type="entry name" value="ParE_toxin"/>
    <property type="match status" value="1"/>
</dbReference>
<sequence length="92" mass="11049">MIIWSEEAKYSYENIIDDILAKWNVKTALNFEQKVNNLLEKLQINNHLYPATNYKDLRKCVVHKNSSLIYKINQENIEVVTLIFNKDNHKYY</sequence>
<proteinExistence type="predicted"/>
<keyword evidence="3" id="KW-1185">Reference proteome</keyword>
<dbReference type="OrthoDB" id="1098070at2"/>
<gene>
    <name evidence="2" type="ORF">DXU93_03910</name>
</gene>
<dbReference type="RefSeq" id="WP_116879955.1">
    <property type="nucleotide sequence ID" value="NZ_QURB01000002.1"/>
</dbReference>
<evidence type="ECO:0000313" key="3">
    <source>
        <dbReference type="Proteomes" id="UP000257127"/>
    </source>
</evidence>
<evidence type="ECO:0000256" key="1">
    <source>
        <dbReference type="ARBA" id="ARBA00022649"/>
    </source>
</evidence>
<evidence type="ECO:0000313" key="2">
    <source>
        <dbReference type="EMBL" id="RFC54976.1"/>
    </source>
</evidence>
<dbReference type="InterPro" id="IPR007712">
    <property type="entry name" value="RelE/ParE_toxin"/>
</dbReference>
<keyword evidence="1" id="KW-1277">Toxin-antitoxin system</keyword>
<accession>A0A3E1EZJ8</accession>
<dbReference type="Gene3D" id="3.30.2310.20">
    <property type="entry name" value="RelE-like"/>
    <property type="match status" value="1"/>
</dbReference>
<name>A0A3E1EZJ8_9FLAO</name>